<keyword evidence="3" id="KW-0547">Nucleotide-binding</keyword>
<dbReference type="GO" id="GO:0042626">
    <property type="term" value="F:ATPase-coupled transmembrane transporter activity"/>
    <property type="evidence" value="ECO:0007669"/>
    <property type="project" value="TreeGrafter"/>
</dbReference>
<dbReference type="GO" id="GO:0016020">
    <property type="term" value="C:membrane"/>
    <property type="evidence" value="ECO:0007669"/>
    <property type="project" value="UniProtKB-SubCell"/>
</dbReference>
<dbReference type="PANTHER" id="PTHR24223:SF456">
    <property type="entry name" value="MULTIDRUG RESISTANCE-ASSOCIATED PROTEIN LETHAL(2)03659"/>
    <property type="match status" value="1"/>
</dbReference>
<keyword evidence="4" id="KW-0067">ATP-binding</keyword>
<evidence type="ECO:0000313" key="7">
    <source>
        <dbReference type="Proteomes" id="UP000324800"/>
    </source>
</evidence>
<dbReference type="InterPro" id="IPR027417">
    <property type="entry name" value="P-loop_NTPase"/>
</dbReference>
<evidence type="ECO:0000256" key="3">
    <source>
        <dbReference type="ARBA" id="ARBA00022741"/>
    </source>
</evidence>
<dbReference type="SUPFAM" id="SSF52540">
    <property type="entry name" value="P-loop containing nucleoside triphosphate hydrolases"/>
    <property type="match status" value="1"/>
</dbReference>
<dbReference type="InterPro" id="IPR050173">
    <property type="entry name" value="ABC_transporter_C-like"/>
</dbReference>
<dbReference type="Proteomes" id="UP000324800">
    <property type="component" value="Unassembled WGS sequence"/>
</dbReference>
<organism evidence="6 7">
    <name type="scientific">Streblomastix strix</name>
    <dbReference type="NCBI Taxonomy" id="222440"/>
    <lineage>
        <taxon>Eukaryota</taxon>
        <taxon>Metamonada</taxon>
        <taxon>Preaxostyla</taxon>
        <taxon>Oxymonadida</taxon>
        <taxon>Streblomastigidae</taxon>
        <taxon>Streblomastix</taxon>
    </lineage>
</organism>
<dbReference type="PANTHER" id="PTHR24223">
    <property type="entry name" value="ATP-BINDING CASSETTE SUB-FAMILY C"/>
    <property type="match status" value="1"/>
</dbReference>
<gene>
    <name evidence="6" type="ORF">EZS28_005969</name>
</gene>
<dbReference type="GO" id="GO:0005524">
    <property type="term" value="F:ATP binding"/>
    <property type="evidence" value="ECO:0007669"/>
    <property type="project" value="UniProtKB-KW"/>
</dbReference>
<evidence type="ECO:0000313" key="6">
    <source>
        <dbReference type="EMBL" id="KAA6398503.1"/>
    </source>
</evidence>
<proteinExistence type="inferred from homology"/>
<dbReference type="OrthoDB" id="122819at2759"/>
<comment type="similarity">
    <text evidence="2">Belongs to the ABC transporter superfamily. ABCC family. Conjugate transporter (TC 3.A.1.208) subfamily.</text>
</comment>
<protein>
    <recommendedName>
        <fullName evidence="8">ABC transporter domain-containing protein</fullName>
    </recommendedName>
</protein>
<evidence type="ECO:0000256" key="5">
    <source>
        <dbReference type="SAM" id="MobiDB-lite"/>
    </source>
</evidence>
<dbReference type="Gene3D" id="3.40.50.300">
    <property type="entry name" value="P-loop containing nucleotide triphosphate hydrolases"/>
    <property type="match status" value="1"/>
</dbReference>
<dbReference type="AlphaFoldDB" id="A0A5J4WUM5"/>
<name>A0A5J4WUM5_9EUKA</name>
<accession>A0A5J4WUM5</accession>
<feature type="region of interest" description="Disordered" evidence="5">
    <location>
        <begin position="41"/>
        <end position="63"/>
    </location>
</feature>
<dbReference type="EMBL" id="SNRW01000941">
    <property type="protein sequence ID" value="KAA6398503.1"/>
    <property type="molecule type" value="Genomic_DNA"/>
</dbReference>
<evidence type="ECO:0000256" key="1">
    <source>
        <dbReference type="ARBA" id="ARBA00004141"/>
    </source>
</evidence>
<comment type="caution">
    <text evidence="6">The sequence shown here is derived from an EMBL/GenBank/DDBJ whole genome shotgun (WGS) entry which is preliminary data.</text>
</comment>
<evidence type="ECO:0000256" key="2">
    <source>
        <dbReference type="ARBA" id="ARBA00009726"/>
    </source>
</evidence>
<reference evidence="6 7" key="1">
    <citation type="submission" date="2019-03" db="EMBL/GenBank/DDBJ databases">
        <title>Single cell metagenomics reveals metabolic interactions within the superorganism composed of flagellate Streblomastix strix and complex community of Bacteroidetes bacteria on its surface.</title>
        <authorList>
            <person name="Treitli S.C."/>
            <person name="Kolisko M."/>
            <person name="Husnik F."/>
            <person name="Keeling P."/>
            <person name="Hampl V."/>
        </authorList>
    </citation>
    <scope>NUCLEOTIDE SEQUENCE [LARGE SCALE GENOMIC DNA]</scope>
    <source>
        <strain evidence="6">ST1C</strain>
    </source>
</reference>
<sequence>MTMKKPRGPVDNTLKAVQDRTICPLGGYRAGWKREREARISERIMTQSDPREGQAPNPERLGPQAPLCPNEQVSSHYLQDVIHKLHGFQTTQFVRKSHLEMNIIKRNSIKQFIVCTLETELQAFAAGDMIANGEKGGKLSDGQKARTQLVRAYYSDRDIYILDDPLSAVDAHVERLQFLEKTDTIILLSEGRIKNQDVLKFTDQVYASFLRKEQFRHGAELHIAYAFFVQDYRLAMQIQLLADLQKSCEYFPGWATYWIVLQIDEIS</sequence>
<evidence type="ECO:0008006" key="8">
    <source>
        <dbReference type="Google" id="ProtNLM"/>
    </source>
</evidence>
<evidence type="ECO:0000256" key="4">
    <source>
        <dbReference type="ARBA" id="ARBA00022840"/>
    </source>
</evidence>
<comment type="subcellular location">
    <subcellularLocation>
        <location evidence="1">Membrane</location>
        <topology evidence="1">Multi-pass membrane protein</topology>
    </subcellularLocation>
</comment>